<dbReference type="AlphaFoldDB" id="A0A2P2NBB2"/>
<protein>
    <submittedName>
        <fullName evidence="1">Uncharacterized protein</fullName>
    </submittedName>
</protein>
<organism evidence="1">
    <name type="scientific">Rhizophora mucronata</name>
    <name type="common">Asiatic mangrove</name>
    <dbReference type="NCBI Taxonomy" id="61149"/>
    <lineage>
        <taxon>Eukaryota</taxon>
        <taxon>Viridiplantae</taxon>
        <taxon>Streptophyta</taxon>
        <taxon>Embryophyta</taxon>
        <taxon>Tracheophyta</taxon>
        <taxon>Spermatophyta</taxon>
        <taxon>Magnoliopsida</taxon>
        <taxon>eudicotyledons</taxon>
        <taxon>Gunneridae</taxon>
        <taxon>Pentapetalae</taxon>
        <taxon>rosids</taxon>
        <taxon>fabids</taxon>
        <taxon>Malpighiales</taxon>
        <taxon>Rhizophoraceae</taxon>
        <taxon>Rhizophora</taxon>
    </lineage>
</organism>
<proteinExistence type="predicted"/>
<reference evidence="1" key="1">
    <citation type="submission" date="2018-02" db="EMBL/GenBank/DDBJ databases">
        <title>Rhizophora mucronata_Transcriptome.</title>
        <authorList>
            <person name="Meera S.P."/>
            <person name="Sreeshan A."/>
            <person name="Augustine A."/>
        </authorList>
    </citation>
    <scope>NUCLEOTIDE SEQUENCE</scope>
    <source>
        <tissue evidence="1">Leaf</tissue>
    </source>
</reference>
<name>A0A2P2NBB2_RHIMU</name>
<accession>A0A2P2NBB2</accession>
<evidence type="ECO:0000313" key="1">
    <source>
        <dbReference type="EMBL" id="MBX39753.1"/>
    </source>
</evidence>
<sequence>MEPRDPINLMSSKIYSAHYMVIL</sequence>
<dbReference type="EMBL" id="GGEC01059269">
    <property type="protein sequence ID" value="MBX39753.1"/>
    <property type="molecule type" value="Transcribed_RNA"/>
</dbReference>